<dbReference type="SUPFAM" id="SSF52540">
    <property type="entry name" value="P-loop containing nucleoside triphosphate hydrolases"/>
    <property type="match status" value="1"/>
</dbReference>
<dbReference type="PANTHER" id="PTHR24221">
    <property type="entry name" value="ATP-BINDING CASSETTE SUB-FAMILY B"/>
    <property type="match status" value="1"/>
</dbReference>
<gene>
    <name evidence="2" type="ORF">OTJ99_001061</name>
</gene>
<reference evidence="2" key="1">
    <citation type="submission" date="2022-12" db="EMBL/GenBank/DDBJ databases">
        <authorList>
            <person name="Bing R.G."/>
            <person name="Willard D.J."/>
            <person name="Manesh M.J.H."/>
            <person name="Laemthong T."/>
            <person name="Crosby J.R."/>
            <person name="Kelly R.M."/>
        </authorList>
    </citation>
    <scope>NUCLEOTIDE SEQUENCE</scope>
    <source>
        <strain evidence="2">DSM 8991</strain>
    </source>
</reference>
<dbReference type="Proteomes" id="UP001164745">
    <property type="component" value="Chromosome"/>
</dbReference>
<dbReference type="EMBL" id="CP113864">
    <property type="protein sequence ID" value="WAM32499.1"/>
    <property type="molecule type" value="Genomic_DNA"/>
</dbReference>
<keyword evidence="2" id="KW-0547">Nucleotide-binding</keyword>
<sequence>MVERANALCKRVFGLLHTPIKIKGKPTSYEVKGGRVKFENVYFKHFGNLVLEDINFEIKPKMKVAIMGPTGSGKSSLVNLIPRFYDVSKGRVLVEWMR</sequence>
<name>A0ABY7BM74_9FIRM</name>
<protein>
    <submittedName>
        <fullName evidence="2">ABC transporter ATP-binding protein/permease</fullName>
    </submittedName>
</protein>
<evidence type="ECO:0000259" key="1">
    <source>
        <dbReference type="Pfam" id="PF00005"/>
    </source>
</evidence>
<dbReference type="InterPro" id="IPR003439">
    <property type="entry name" value="ABC_transporter-like_ATP-bd"/>
</dbReference>
<proteinExistence type="predicted"/>
<dbReference type="InterPro" id="IPR027417">
    <property type="entry name" value="P-loop_NTPase"/>
</dbReference>
<dbReference type="PANTHER" id="PTHR24221:SF276">
    <property type="entry name" value="ABC TRANSPORTER, ATP-BINDING_PERMEASE PROTEIN"/>
    <property type="match status" value="1"/>
</dbReference>
<evidence type="ECO:0000313" key="3">
    <source>
        <dbReference type="Proteomes" id="UP001164745"/>
    </source>
</evidence>
<keyword evidence="2" id="KW-0067">ATP-binding</keyword>
<feature type="domain" description="ABC transporter" evidence="1">
    <location>
        <begin position="51"/>
        <end position="95"/>
    </location>
</feature>
<dbReference type="Gene3D" id="3.40.50.300">
    <property type="entry name" value="P-loop containing nucleotide triphosphate hydrolases"/>
    <property type="match status" value="1"/>
</dbReference>
<dbReference type="GO" id="GO:0005524">
    <property type="term" value="F:ATP binding"/>
    <property type="evidence" value="ECO:0007669"/>
    <property type="project" value="UniProtKB-KW"/>
</dbReference>
<organism evidence="2 3">
    <name type="scientific">Caldicellulosiruptor naganoensis</name>
    <dbReference type="NCBI Taxonomy" id="29324"/>
    <lineage>
        <taxon>Bacteria</taxon>
        <taxon>Bacillati</taxon>
        <taxon>Bacillota</taxon>
        <taxon>Bacillota incertae sedis</taxon>
        <taxon>Caldicellulosiruptorales</taxon>
        <taxon>Caldicellulosiruptoraceae</taxon>
        <taxon>Caldicellulosiruptor</taxon>
    </lineage>
</organism>
<keyword evidence="3" id="KW-1185">Reference proteome</keyword>
<evidence type="ECO:0000313" key="2">
    <source>
        <dbReference type="EMBL" id="WAM32499.1"/>
    </source>
</evidence>
<dbReference type="Pfam" id="PF00005">
    <property type="entry name" value="ABC_tran"/>
    <property type="match status" value="1"/>
</dbReference>
<accession>A0ABY7BM74</accession>
<dbReference type="InterPro" id="IPR039421">
    <property type="entry name" value="Type_1_exporter"/>
</dbReference>